<gene>
    <name evidence="2" type="ORF">GCM10008957_52150</name>
</gene>
<organism evidence="2 3">
    <name type="scientific">Deinococcus ruber</name>
    <dbReference type="NCBI Taxonomy" id="1848197"/>
    <lineage>
        <taxon>Bacteria</taxon>
        <taxon>Thermotogati</taxon>
        <taxon>Deinococcota</taxon>
        <taxon>Deinococci</taxon>
        <taxon>Deinococcales</taxon>
        <taxon>Deinococcaceae</taxon>
        <taxon>Deinococcus</taxon>
    </lineage>
</organism>
<reference evidence="2" key="1">
    <citation type="journal article" date="2014" name="Int. J. Syst. Evol. Microbiol.">
        <title>Complete genome sequence of Corynebacterium casei LMG S-19264T (=DSM 44701T), isolated from a smear-ripened cheese.</title>
        <authorList>
            <consortium name="US DOE Joint Genome Institute (JGI-PGF)"/>
            <person name="Walter F."/>
            <person name="Albersmeier A."/>
            <person name="Kalinowski J."/>
            <person name="Ruckert C."/>
        </authorList>
    </citation>
    <scope>NUCLEOTIDE SEQUENCE</scope>
    <source>
        <strain evidence="2">JCM 31311</strain>
    </source>
</reference>
<keyword evidence="3" id="KW-1185">Reference proteome</keyword>
<evidence type="ECO:0000313" key="2">
    <source>
        <dbReference type="EMBL" id="GGR35908.1"/>
    </source>
</evidence>
<accession>A0A918KVM7</accession>
<evidence type="ECO:0000256" key="1">
    <source>
        <dbReference type="SAM" id="MobiDB-lite"/>
    </source>
</evidence>
<dbReference type="Proteomes" id="UP000603865">
    <property type="component" value="Unassembled WGS sequence"/>
</dbReference>
<evidence type="ECO:0000313" key="3">
    <source>
        <dbReference type="Proteomes" id="UP000603865"/>
    </source>
</evidence>
<sequence>MNVLRLGLVSMQERIPADYSSWEETFEIDGQHGKVICKALPEYGVPHGVDNDVITALITLFREQGDPEDGRMVTSAYSLLQLAGMDVNGASYRLLRESLQRLWTTSYQITRLWRDHRRGRYTTVGLRIVHELEFTSSIEGDIDSDSALVLTLAPALVNSIRAGFVRPMDPRVARLLKRRSTRAFYRFLDAKRRDPTNPERIVMDLQMSLMELKQACKIINDQPDKIRRSIEPAHEELLEIGYLKAVEYEGRGAKQQVVYRFSPLTTEEEPHVAFRTELEALGLKAPSLRTVLGSLDTAEVQRRLAKARQVLASYGTPPRNPAAVAADVLKNPEKYEAQVALLPLSHAPAKKGIGSSPVKTTAVNELPPPLPSGEDQMKTLRFLLKAHLSVTEIDALQASTRDGRLDAGTLIREASAARAALGMQAFIADLRKQLA</sequence>
<feature type="region of interest" description="Disordered" evidence="1">
    <location>
        <begin position="352"/>
        <end position="372"/>
    </location>
</feature>
<dbReference type="AlphaFoldDB" id="A0A918KVM7"/>
<evidence type="ECO:0008006" key="4">
    <source>
        <dbReference type="Google" id="ProtNLM"/>
    </source>
</evidence>
<proteinExistence type="predicted"/>
<dbReference type="Pfam" id="PF10134">
    <property type="entry name" value="RPA"/>
    <property type="match status" value="1"/>
</dbReference>
<dbReference type="InterPro" id="IPR018777">
    <property type="entry name" value="Replication_initiator_prot_A"/>
</dbReference>
<comment type="caution">
    <text evidence="2">The sequence shown here is derived from an EMBL/GenBank/DDBJ whole genome shotgun (WGS) entry which is preliminary data.</text>
</comment>
<protein>
    <recommendedName>
        <fullName evidence="4">Plasmid replication initiator protein</fullName>
    </recommendedName>
</protein>
<dbReference type="EMBL" id="BMQL01000070">
    <property type="protein sequence ID" value="GGR35908.1"/>
    <property type="molecule type" value="Genomic_DNA"/>
</dbReference>
<name>A0A918KVM7_9DEIO</name>
<reference evidence="2" key="2">
    <citation type="submission" date="2020-09" db="EMBL/GenBank/DDBJ databases">
        <authorList>
            <person name="Sun Q."/>
            <person name="Ohkuma M."/>
        </authorList>
    </citation>
    <scope>NUCLEOTIDE SEQUENCE</scope>
    <source>
        <strain evidence="2">JCM 31311</strain>
    </source>
</reference>